<dbReference type="Proteomes" id="UP001220256">
    <property type="component" value="Unassembled WGS sequence"/>
</dbReference>
<feature type="region of interest" description="Disordered" evidence="1">
    <location>
        <begin position="213"/>
        <end position="256"/>
    </location>
</feature>
<protein>
    <submittedName>
        <fullName evidence="4">Uncharacterized protein</fullName>
    </submittedName>
</protein>
<evidence type="ECO:0000256" key="2">
    <source>
        <dbReference type="SAM" id="Phobius"/>
    </source>
</evidence>
<keyword evidence="2" id="KW-1133">Transmembrane helix</keyword>
<proteinExistence type="predicted"/>
<gene>
    <name evidence="4" type="ORF">N7505_011153</name>
</gene>
<feature type="chain" id="PRO_5046145396" evidence="3">
    <location>
        <begin position="19"/>
        <end position="256"/>
    </location>
</feature>
<evidence type="ECO:0000256" key="3">
    <source>
        <dbReference type="SAM" id="SignalP"/>
    </source>
</evidence>
<evidence type="ECO:0000313" key="5">
    <source>
        <dbReference type="Proteomes" id="UP001220256"/>
    </source>
</evidence>
<feature type="compositionally biased region" description="Basic and acidic residues" evidence="1">
    <location>
        <begin position="239"/>
        <end position="248"/>
    </location>
</feature>
<organism evidence="4 5">
    <name type="scientific">Penicillium chrysogenum</name>
    <name type="common">Penicillium notatum</name>
    <dbReference type="NCBI Taxonomy" id="5076"/>
    <lineage>
        <taxon>Eukaryota</taxon>
        <taxon>Fungi</taxon>
        <taxon>Dikarya</taxon>
        <taxon>Ascomycota</taxon>
        <taxon>Pezizomycotina</taxon>
        <taxon>Eurotiomycetes</taxon>
        <taxon>Eurotiomycetidae</taxon>
        <taxon>Eurotiales</taxon>
        <taxon>Aspergillaceae</taxon>
        <taxon>Penicillium</taxon>
        <taxon>Penicillium chrysogenum species complex</taxon>
    </lineage>
</organism>
<comment type="caution">
    <text evidence="4">The sequence shown here is derived from an EMBL/GenBank/DDBJ whole genome shotgun (WGS) entry which is preliminary data.</text>
</comment>
<accession>A0ABQ8W6A9</accession>
<evidence type="ECO:0000256" key="1">
    <source>
        <dbReference type="SAM" id="MobiDB-lite"/>
    </source>
</evidence>
<feature type="compositionally biased region" description="Low complexity" evidence="1">
    <location>
        <begin position="217"/>
        <end position="238"/>
    </location>
</feature>
<evidence type="ECO:0000313" key="4">
    <source>
        <dbReference type="EMBL" id="KAJ5256002.1"/>
    </source>
</evidence>
<keyword evidence="2" id="KW-0472">Membrane</keyword>
<keyword evidence="3" id="KW-0732">Signal</keyword>
<dbReference type="EMBL" id="JAPVEB010000010">
    <property type="protein sequence ID" value="KAJ5256002.1"/>
    <property type="molecule type" value="Genomic_DNA"/>
</dbReference>
<reference evidence="4 5" key="1">
    <citation type="journal article" date="2023" name="IMA Fungus">
        <title>Comparative genomic study of the Penicillium genus elucidates a diverse pangenome and 15 lateral gene transfer events.</title>
        <authorList>
            <person name="Petersen C."/>
            <person name="Sorensen T."/>
            <person name="Nielsen M.R."/>
            <person name="Sondergaard T.E."/>
            <person name="Sorensen J.L."/>
            <person name="Fitzpatrick D.A."/>
            <person name="Frisvad J.C."/>
            <person name="Nielsen K.L."/>
        </authorList>
    </citation>
    <scope>NUCLEOTIDE SEQUENCE [LARGE SCALE GENOMIC DNA]</scope>
    <source>
        <strain evidence="4 5">IBT 3361</strain>
    </source>
</reference>
<keyword evidence="5" id="KW-1185">Reference proteome</keyword>
<feature type="signal peptide" evidence="3">
    <location>
        <begin position="1"/>
        <end position="18"/>
    </location>
</feature>
<name>A0ABQ8W6A9_PENCH</name>
<keyword evidence="2" id="KW-0812">Transmembrane</keyword>
<feature type="transmembrane region" description="Helical" evidence="2">
    <location>
        <begin position="136"/>
        <end position="158"/>
    </location>
</feature>
<sequence length="256" mass="29450">MQLSILALCTLLCPRVLDHPYASESTWISATTTSVENLWAISGPTERHYCDNRLYYIHRYHNRYNHVGDIYFNNNIYDKLHVWDLYFDLLHLYNFHLYNLHLHQLDYQHFLNDNQQRLDDNNSAAELDEWNRKGNITAIVFGCCMISLFGGISVIYCARDRARARRIAARKELESSSSDSKIPLVVAKNNAVADLEVNRSSAMFTNQPQTEYFPVRSTPSVSNHHSHTTSAASQTTTSTRDHASRAHINEQNTSLV</sequence>